<evidence type="ECO:0000256" key="6">
    <source>
        <dbReference type="ARBA" id="ARBA00023065"/>
    </source>
</evidence>
<dbReference type="RefSeq" id="WP_008895017.1">
    <property type="nucleotide sequence ID" value="NZ_AOIS01000045.1"/>
</dbReference>
<comment type="function">
    <text evidence="1">Part of a potassium transport system.</text>
</comment>
<dbReference type="SUPFAM" id="SSF51735">
    <property type="entry name" value="NAD(P)-binding Rossmann-fold domains"/>
    <property type="match status" value="1"/>
</dbReference>
<dbReference type="Gene3D" id="3.40.50.720">
    <property type="entry name" value="NAD(P)-binding Rossmann-like Domain"/>
    <property type="match status" value="2"/>
</dbReference>
<dbReference type="InterPro" id="IPR036721">
    <property type="entry name" value="RCK_C_sf"/>
</dbReference>
<dbReference type="PROSITE" id="PS51202">
    <property type="entry name" value="RCK_C"/>
    <property type="match status" value="1"/>
</dbReference>
<dbReference type="GO" id="GO:0015079">
    <property type="term" value="F:potassium ion transmembrane transporter activity"/>
    <property type="evidence" value="ECO:0007669"/>
    <property type="project" value="InterPro"/>
</dbReference>
<dbReference type="PRINTS" id="PR00335">
    <property type="entry name" value="KUPTAKETRKA"/>
</dbReference>
<dbReference type="STRING" id="1227488.C477_13665"/>
<keyword evidence="3" id="KW-0633">Potassium transport</keyword>
<reference evidence="9 10" key="1">
    <citation type="journal article" date="2014" name="PLoS Genet.">
        <title>Phylogenetically driven sequencing of extremely halophilic archaea reveals strategies for static and dynamic osmo-response.</title>
        <authorList>
            <person name="Becker E.A."/>
            <person name="Seitzer P.M."/>
            <person name="Tritt A."/>
            <person name="Larsen D."/>
            <person name="Krusor M."/>
            <person name="Yao A.I."/>
            <person name="Wu D."/>
            <person name="Madern D."/>
            <person name="Eisen J.A."/>
            <person name="Darling A.E."/>
            <person name="Facciotti M.T."/>
        </authorList>
    </citation>
    <scope>NUCLEOTIDE SEQUENCE [LARGE SCALE GENOMIC DNA]</scope>
    <source>
        <strain evidence="9 10">JCM 13891</strain>
    </source>
</reference>
<gene>
    <name evidence="9" type="ORF">C477_13665</name>
</gene>
<comment type="caution">
    <text evidence="9">The sequence shown here is derived from an EMBL/GenBank/DDBJ whole genome shotgun (WGS) entry which is preliminary data.</text>
</comment>
<evidence type="ECO:0000256" key="1">
    <source>
        <dbReference type="ARBA" id="ARBA00003660"/>
    </source>
</evidence>
<dbReference type="InterPro" id="IPR003148">
    <property type="entry name" value="RCK_N"/>
</dbReference>
<name>M0C4N1_9EURY</name>
<evidence type="ECO:0000256" key="5">
    <source>
        <dbReference type="ARBA" id="ARBA00023027"/>
    </source>
</evidence>
<dbReference type="GO" id="GO:0005886">
    <property type="term" value="C:plasma membrane"/>
    <property type="evidence" value="ECO:0007669"/>
    <property type="project" value="InterPro"/>
</dbReference>
<sequence>MYIVIIGAGSIGSNLIDLAVRDGNDVVVIESDEGIGAGSIGSNLIDLAVRDGNDVVVIESDEGRANDVASTHDCLVLNADATNHDTLRDADIDRADAVISTTDVDAVNIMVMLLAQEHDVPNLVSVVHDPENLPVFEKIGVNLIENPQRLIADYLYHSVRYPGVTDFIDLDDETELVELTVTEDAPMAGQPLSSAKEAGALPEGCLVVALQRDGDIRAPRGGTTVRAGDHVTVFTDDATLNDAVRAFTGEQP</sequence>
<dbReference type="InterPro" id="IPR036291">
    <property type="entry name" value="NAD(P)-bd_dom_sf"/>
</dbReference>
<feature type="domain" description="RCK N-terminal" evidence="7">
    <location>
        <begin position="1"/>
        <end position="151"/>
    </location>
</feature>
<evidence type="ECO:0000313" key="10">
    <source>
        <dbReference type="Proteomes" id="UP000011657"/>
    </source>
</evidence>
<dbReference type="eggNOG" id="arCOG01957">
    <property type="taxonomic scope" value="Archaea"/>
</dbReference>
<dbReference type="InterPro" id="IPR050721">
    <property type="entry name" value="Trk_Ktr_HKT_K-transport"/>
</dbReference>
<evidence type="ECO:0000256" key="3">
    <source>
        <dbReference type="ARBA" id="ARBA00022538"/>
    </source>
</evidence>
<accession>M0C4N1</accession>
<dbReference type="PATRIC" id="fig|1227488.3.peg.2721"/>
<keyword evidence="4" id="KW-0630">Potassium</keyword>
<dbReference type="Gene3D" id="3.30.70.1450">
    <property type="entry name" value="Regulator of K+ conductance, C-terminal domain"/>
    <property type="match status" value="1"/>
</dbReference>
<evidence type="ECO:0000259" key="8">
    <source>
        <dbReference type="PROSITE" id="PS51202"/>
    </source>
</evidence>
<evidence type="ECO:0000313" key="9">
    <source>
        <dbReference type="EMBL" id="ELZ17282.1"/>
    </source>
</evidence>
<dbReference type="InterPro" id="IPR006037">
    <property type="entry name" value="RCK_C"/>
</dbReference>
<keyword evidence="5" id="KW-0520">NAD</keyword>
<evidence type="ECO:0000256" key="4">
    <source>
        <dbReference type="ARBA" id="ARBA00022958"/>
    </source>
</evidence>
<dbReference type="SUPFAM" id="SSF116726">
    <property type="entry name" value="TrkA C-terminal domain-like"/>
    <property type="match status" value="1"/>
</dbReference>
<keyword evidence="10" id="KW-1185">Reference proteome</keyword>
<feature type="domain" description="RCK C-terminal" evidence="8">
    <location>
        <begin position="162"/>
        <end position="250"/>
    </location>
</feature>
<evidence type="ECO:0000256" key="2">
    <source>
        <dbReference type="ARBA" id="ARBA00022448"/>
    </source>
</evidence>
<dbReference type="InterPro" id="IPR006036">
    <property type="entry name" value="K_uptake_TrkA"/>
</dbReference>
<dbReference type="Pfam" id="PF02080">
    <property type="entry name" value="TrkA_C"/>
    <property type="match status" value="1"/>
</dbReference>
<dbReference type="Pfam" id="PF02254">
    <property type="entry name" value="TrkA_N"/>
    <property type="match status" value="1"/>
</dbReference>
<evidence type="ECO:0000259" key="7">
    <source>
        <dbReference type="PROSITE" id="PS51201"/>
    </source>
</evidence>
<protein>
    <submittedName>
        <fullName evidence="9">TrkA-N domain-containing protein</fullName>
    </submittedName>
</protein>
<proteinExistence type="predicted"/>
<dbReference type="EMBL" id="AOIS01000045">
    <property type="protein sequence ID" value="ELZ17282.1"/>
    <property type="molecule type" value="Genomic_DNA"/>
</dbReference>
<keyword evidence="2" id="KW-0813">Transport</keyword>
<dbReference type="PANTHER" id="PTHR43833">
    <property type="entry name" value="POTASSIUM CHANNEL PROTEIN 2-RELATED-RELATED"/>
    <property type="match status" value="1"/>
</dbReference>
<dbReference type="PANTHER" id="PTHR43833:SF5">
    <property type="entry name" value="TRK SYSTEM POTASSIUM UPTAKE PROTEIN TRKA"/>
    <property type="match status" value="1"/>
</dbReference>
<organism evidence="9 10">
    <name type="scientific">Haloterrigena salina JCM 13891</name>
    <dbReference type="NCBI Taxonomy" id="1227488"/>
    <lineage>
        <taxon>Archaea</taxon>
        <taxon>Methanobacteriati</taxon>
        <taxon>Methanobacteriota</taxon>
        <taxon>Stenosarchaea group</taxon>
        <taxon>Halobacteria</taxon>
        <taxon>Halobacteriales</taxon>
        <taxon>Natrialbaceae</taxon>
        <taxon>Haloterrigena</taxon>
    </lineage>
</organism>
<dbReference type="Proteomes" id="UP000011657">
    <property type="component" value="Unassembled WGS sequence"/>
</dbReference>
<dbReference type="PROSITE" id="PS51201">
    <property type="entry name" value="RCK_N"/>
    <property type="match status" value="1"/>
</dbReference>
<keyword evidence="6" id="KW-0406">Ion transport</keyword>
<dbReference type="AlphaFoldDB" id="M0C4N1"/>